<dbReference type="InterPro" id="IPR001164">
    <property type="entry name" value="ArfGAP_dom"/>
</dbReference>
<dbReference type="PANTHER" id="PTHR46085">
    <property type="entry name" value="ARFGAP/RECO-RELATED"/>
    <property type="match status" value="1"/>
</dbReference>
<organism evidence="7 8">
    <name type="scientific">Arabis nemorensis</name>
    <dbReference type="NCBI Taxonomy" id="586526"/>
    <lineage>
        <taxon>Eukaryota</taxon>
        <taxon>Viridiplantae</taxon>
        <taxon>Streptophyta</taxon>
        <taxon>Embryophyta</taxon>
        <taxon>Tracheophyta</taxon>
        <taxon>Spermatophyta</taxon>
        <taxon>Magnoliopsida</taxon>
        <taxon>eudicotyledons</taxon>
        <taxon>Gunneridae</taxon>
        <taxon>Pentapetalae</taxon>
        <taxon>rosids</taxon>
        <taxon>malvids</taxon>
        <taxon>Brassicales</taxon>
        <taxon>Brassicaceae</taxon>
        <taxon>Arabideae</taxon>
        <taxon>Arabis</taxon>
    </lineage>
</organism>
<dbReference type="InterPro" id="IPR044820">
    <property type="entry name" value="AGD14-like"/>
</dbReference>
<dbReference type="InterPro" id="IPR038508">
    <property type="entry name" value="ArfGAP_dom_sf"/>
</dbReference>
<feature type="compositionally biased region" description="Basic and acidic residues" evidence="5">
    <location>
        <begin position="159"/>
        <end position="170"/>
    </location>
</feature>
<feature type="region of interest" description="Disordered" evidence="5">
    <location>
        <begin position="581"/>
        <end position="651"/>
    </location>
</feature>
<evidence type="ECO:0000313" key="8">
    <source>
        <dbReference type="Proteomes" id="UP000489600"/>
    </source>
</evidence>
<dbReference type="SUPFAM" id="SSF57863">
    <property type="entry name" value="ArfGap/RecO-like zinc finger"/>
    <property type="match status" value="1"/>
</dbReference>
<feature type="region of interest" description="Disordered" evidence="5">
    <location>
        <begin position="317"/>
        <end position="337"/>
    </location>
</feature>
<evidence type="ECO:0000313" key="7">
    <source>
        <dbReference type="EMBL" id="VVB17223.1"/>
    </source>
</evidence>
<feature type="compositionally biased region" description="Polar residues" evidence="5">
    <location>
        <begin position="613"/>
        <end position="629"/>
    </location>
</feature>
<dbReference type="Proteomes" id="UP000489600">
    <property type="component" value="Unassembled WGS sequence"/>
</dbReference>
<evidence type="ECO:0000256" key="1">
    <source>
        <dbReference type="ARBA" id="ARBA00022723"/>
    </source>
</evidence>
<feature type="compositionally biased region" description="Polar residues" evidence="5">
    <location>
        <begin position="270"/>
        <end position="283"/>
    </location>
</feature>
<dbReference type="CDD" id="cd08838">
    <property type="entry name" value="ArfGap_AGFG"/>
    <property type="match status" value="1"/>
</dbReference>
<dbReference type="AlphaFoldDB" id="A0A565CTY4"/>
<dbReference type="Pfam" id="PF01412">
    <property type="entry name" value="ArfGap"/>
    <property type="match status" value="1"/>
</dbReference>
<comment type="caution">
    <text evidence="7">The sequence shown here is derived from an EMBL/GenBank/DDBJ whole genome shotgun (WGS) entry which is preliminary data.</text>
</comment>
<accession>A0A565CTY4</accession>
<feature type="compositionally biased region" description="Polar residues" evidence="5">
    <location>
        <begin position="215"/>
        <end position="230"/>
    </location>
</feature>
<evidence type="ECO:0000256" key="4">
    <source>
        <dbReference type="PROSITE-ProRule" id="PRU00288"/>
    </source>
</evidence>
<name>A0A565CTY4_9BRAS</name>
<reference evidence="7" key="1">
    <citation type="submission" date="2019-07" db="EMBL/GenBank/DDBJ databases">
        <authorList>
            <person name="Dittberner H."/>
        </authorList>
    </citation>
    <scope>NUCLEOTIDE SEQUENCE [LARGE SCALE GENOMIC DNA]</scope>
</reference>
<feature type="region of interest" description="Disordered" evidence="5">
    <location>
        <begin position="401"/>
        <end position="475"/>
    </location>
</feature>
<evidence type="ECO:0000256" key="5">
    <source>
        <dbReference type="SAM" id="MobiDB-lite"/>
    </source>
</evidence>
<feature type="domain" description="Arf-GAP" evidence="6">
    <location>
        <begin position="12"/>
        <end position="130"/>
    </location>
</feature>
<dbReference type="FunFam" id="1.10.220.150:FF:000005">
    <property type="entry name" value="Arf-GAP domain and FG repeat-containing protein 1"/>
    <property type="match status" value="1"/>
</dbReference>
<proteinExistence type="predicted"/>
<keyword evidence="3" id="KW-0862">Zinc</keyword>
<protein>
    <recommendedName>
        <fullName evidence="6">Arf-GAP domain-containing protein</fullName>
    </recommendedName>
</protein>
<keyword evidence="2 4" id="KW-0863">Zinc-finger</keyword>
<dbReference type="PROSITE" id="PS50115">
    <property type="entry name" value="ARFGAP"/>
    <property type="match status" value="1"/>
</dbReference>
<gene>
    <name evidence="7" type="ORF">ANE_LOCUS27667</name>
</gene>
<dbReference type="OrthoDB" id="6036at2759"/>
<dbReference type="InterPro" id="IPR037278">
    <property type="entry name" value="ARFGAP/RecO"/>
</dbReference>
<evidence type="ECO:0000256" key="2">
    <source>
        <dbReference type="ARBA" id="ARBA00022771"/>
    </source>
</evidence>
<dbReference type="GO" id="GO:0005096">
    <property type="term" value="F:GTPase activator activity"/>
    <property type="evidence" value="ECO:0007669"/>
    <property type="project" value="InterPro"/>
</dbReference>
<feature type="compositionally biased region" description="Polar residues" evidence="5">
    <location>
        <begin position="426"/>
        <end position="447"/>
    </location>
</feature>
<feature type="compositionally biased region" description="Basic and acidic residues" evidence="5">
    <location>
        <begin position="196"/>
        <end position="214"/>
    </location>
</feature>
<dbReference type="PRINTS" id="PR00405">
    <property type="entry name" value="REVINTRACTNG"/>
</dbReference>
<dbReference type="PANTHER" id="PTHR46085:SF3">
    <property type="entry name" value="ARF GTPASE ACTIVATING PROTEIN"/>
    <property type="match status" value="1"/>
</dbReference>
<dbReference type="GO" id="GO:0008270">
    <property type="term" value="F:zinc ion binding"/>
    <property type="evidence" value="ECO:0007669"/>
    <property type="project" value="UniProtKB-KW"/>
</dbReference>
<feature type="compositionally biased region" description="Basic and acidic residues" evidence="5">
    <location>
        <begin position="123"/>
        <end position="144"/>
    </location>
</feature>
<sequence>MASRVKEDEKHERVIRGLLKLPENKRCINCNSLGPQYVCITFWTFVCTNCSGIHREFTHRVKSVSMAKFTSQEVTALQEGGNQRAKDIYLKGLDQSRQSLPDGSNVDQLRDFIRNVYVNKRYTNEKSDEKPPRGQMGDRNDQNETRSSSGSRSPPFEDTYDRRYSDRSSPGERSPGFEPSSRKFGDFTKSPSRPEVVNDWRREDRFGGGRKSEEGSQSPEQVKDFGSSSPPVARPVREILSESVAPLRIAEPPKPEVNRTIDPPAHAKKTVSSSGLASTNENPQGVKLEPTVSLIDFDDDPEPSVAPAVVTQAPQLPTSQPVMQPTSSSNDNWASFDNVPSVNISQARPSGNTVDSLLSQLEVSSSVPVQTSGLPSGPGASTNMTTFPTNPSAVGQWPGVQQPSPSLLPAHLGHHAPHDFAPPLNGPSSGQTWNTGFTSNVPRSVSAPSLKPFLGGSQGATSGGLQPSEVKPSGRTELPADLFTVTYPSYHHAAVPGWQTGPHHGMGYGMQQYNPSVPFQKFQQPAKSVNPFDFSNEPPSQNQMATHFSSMASMQGALPNTLPPSGMMRTSSLGAVSQAWMPSQGVHNPPGLSGHPSAMPPRYMPPQVPGNNPPSNMSAPYGYGNQQTGHHFGSPFAAPPSNPPSGGNPFG</sequence>
<feature type="region of interest" description="Disordered" evidence="5">
    <location>
        <begin position="123"/>
        <end position="288"/>
    </location>
</feature>
<keyword evidence="1" id="KW-0479">Metal-binding</keyword>
<dbReference type="EMBL" id="CABITT030000008">
    <property type="protein sequence ID" value="VVB17223.1"/>
    <property type="molecule type" value="Genomic_DNA"/>
</dbReference>
<dbReference type="Gene3D" id="1.10.220.150">
    <property type="entry name" value="Arf GTPase activating protein"/>
    <property type="match status" value="1"/>
</dbReference>
<dbReference type="SMART" id="SM00105">
    <property type="entry name" value="ArfGap"/>
    <property type="match status" value="1"/>
</dbReference>
<evidence type="ECO:0000256" key="3">
    <source>
        <dbReference type="ARBA" id="ARBA00022833"/>
    </source>
</evidence>
<keyword evidence="8" id="KW-1185">Reference proteome</keyword>
<evidence type="ECO:0000259" key="6">
    <source>
        <dbReference type="PROSITE" id="PS50115"/>
    </source>
</evidence>
<feature type="compositionally biased region" description="Pro residues" evidence="5">
    <location>
        <begin position="598"/>
        <end position="612"/>
    </location>
</feature>